<feature type="transmembrane region" description="Helical" evidence="9">
    <location>
        <begin position="393"/>
        <end position="415"/>
    </location>
</feature>
<keyword evidence="5 9" id="KW-0732">Signal</keyword>
<evidence type="ECO:0000256" key="4">
    <source>
        <dbReference type="ARBA" id="ARBA00022692"/>
    </source>
</evidence>
<keyword evidence="4 9" id="KW-0812">Transmembrane</keyword>
<evidence type="ECO:0000313" key="10">
    <source>
        <dbReference type="EMBL" id="CAA7395670.1"/>
    </source>
</evidence>
<feature type="transmembrane region" description="Helical" evidence="9">
    <location>
        <begin position="363"/>
        <end position="387"/>
    </location>
</feature>
<feature type="transmembrane region" description="Helical" evidence="9">
    <location>
        <begin position="453"/>
        <end position="472"/>
    </location>
</feature>
<keyword evidence="8 9" id="KW-0472">Membrane</keyword>
<feature type="transmembrane region" description="Helical" evidence="9">
    <location>
        <begin position="554"/>
        <end position="582"/>
    </location>
</feature>
<accession>A0A7I8KD39</accession>
<dbReference type="InterPro" id="IPR004240">
    <property type="entry name" value="EMP70"/>
</dbReference>
<feature type="transmembrane region" description="Helical" evidence="9">
    <location>
        <begin position="326"/>
        <end position="351"/>
    </location>
</feature>
<evidence type="ECO:0000256" key="1">
    <source>
        <dbReference type="ARBA" id="ARBA00004337"/>
    </source>
</evidence>
<evidence type="ECO:0000313" key="11">
    <source>
        <dbReference type="Proteomes" id="UP000663760"/>
    </source>
</evidence>
<keyword evidence="7 9" id="KW-1133">Transmembrane helix</keyword>
<dbReference type="AlphaFoldDB" id="A0A7I8KD39"/>
<proteinExistence type="inferred from homology"/>
<feature type="transmembrane region" description="Helical" evidence="9">
    <location>
        <begin position="292"/>
        <end position="320"/>
    </location>
</feature>
<protein>
    <recommendedName>
        <fullName evidence="9">Transmembrane 9 superfamily member</fullName>
    </recommendedName>
</protein>
<feature type="transmembrane region" description="Helical" evidence="9">
    <location>
        <begin position="484"/>
        <end position="510"/>
    </location>
</feature>
<dbReference type="GO" id="GO:0072657">
    <property type="term" value="P:protein localization to membrane"/>
    <property type="evidence" value="ECO:0007669"/>
    <property type="project" value="TreeGrafter"/>
</dbReference>
<sequence length="592" mass="67691">MGRRAAVLVKISGLLVCFAVAGVVCDASDHSYKRGDHVPLYANKVGPFHNPSETYRYYDLPFCFPGDVKEKLEALGEVLNGDRLIDAPYKLDFLIDLNSKVVCQKKLTKEEVSRFRSVVMKNYYFQMYYDDLPLWGFVGKVEEDGKDPSDSKYFLHRHIHFDIHYNEDHVVEINAKNDINSLVDITEDREIDIEFSYSVKWTETDIPYKKRMDKYSQSSSLSRHLEIHWFSIINSCVTALLLTGFLSTILMRVLRNDFVKYAHDEESVEDQEETGWKYIHGDVFRFPKNKSLLAACIGSGTQLFALAIFIFILALVGVFYPYNRGALFTALVVIYALTSGIAGYTATSFYFQLEGTNWVRNLLLTGCLFCGPLFLTFCFLNTVAIAYNATAALPFGTIVVIALIWTLVTFPLLVLGGIAGKNSKTEFQAPVRTSKFPREIPPLPWYRSTIPQMAMAGFLPFSAIYIELYYIFASVWGHRIYTIYSILFIVFIILLIVTAFITVALTYFQLAAEDHAWWWRSFLCGGSTGLFIYGNCLYYYYARSDMSGFMQTSFFFGYMACICYGFFLMLGTVGFRAALLFVRHIYRSIKCE</sequence>
<evidence type="ECO:0000256" key="8">
    <source>
        <dbReference type="ARBA" id="ARBA00023136"/>
    </source>
</evidence>
<feature type="signal peptide" evidence="9">
    <location>
        <begin position="1"/>
        <end position="21"/>
    </location>
</feature>
<dbReference type="GO" id="GO:0010008">
    <property type="term" value="C:endosome membrane"/>
    <property type="evidence" value="ECO:0007669"/>
    <property type="project" value="UniProtKB-SubCell"/>
</dbReference>
<dbReference type="EMBL" id="LR746268">
    <property type="protein sequence ID" value="CAA7395670.1"/>
    <property type="molecule type" value="Genomic_DNA"/>
</dbReference>
<feature type="chain" id="PRO_5029946588" description="Transmembrane 9 superfamily member" evidence="9">
    <location>
        <begin position="22"/>
        <end position="592"/>
    </location>
</feature>
<evidence type="ECO:0000256" key="3">
    <source>
        <dbReference type="ARBA" id="ARBA00005227"/>
    </source>
</evidence>
<dbReference type="PANTHER" id="PTHR10766:SF14">
    <property type="entry name" value="TRANSMEMBRANE 9 SUPERFAMILY MEMBER 2"/>
    <property type="match status" value="1"/>
</dbReference>
<organism evidence="10 11">
    <name type="scientific">Spirodela intermedia</name>
    <name type="common">Intermediate duckweed</name>
    <dbReference type="NCBI Taxonomy" id="51605"/>
    <lineage>
        <taxon>Eukaryota</taxon>
        <taxon>Viridiplantae</taxon>
        <taxon>Streptophyta</taxon>
        <taxon>Embryophyta</taxon>
        <taxon>Tracheophyta</taxon>
        <taxon>Spermatophyta</taxon>
        <taxon>Magnoliopsida</taxon>
        <taxon>Liliopsida</taxon>
        <taxon>Araceae</taxon>
        <taxon>Lemnoideae</taxon>
        <taxon>Spirodela</taxon>
    </lineage>
</organism>
<reference evidence="10" key="1">
    <citation type="submission" date="2020-02" db="EMBL/GenBank/DDBJ databases">
        <authorList>
            <person name="Scholz U."/>
            <person name="Mascher M."/>
            <person name="Fiebig A."/>
        </authorList>
    </citation>
    <scope>NUCLEOTIDE SEQUENCE</scope>
</reference>
<feature type="transmembrane region" description="Helical" evidence="9">
    <location>
        <begin position="522"/>
        <end position="542"/>
    </location>
</feature>
<keyword evidence="6" id="KW-0967">Endosome</keyword>
<name>A0A7I8KD39_SPIIN</name>
<keyword evidence="11" id="KW-1185">Reference proteome</keyword>
<evidence type="ECO:0000256" key="2">
    <source>
        <dbReference type="ARBA" id="ARBA00004653"/>
    </source>
</evidence>
<evidence type="ECO:0000256" key="9">
    <source>
        <dbReference type="RuleBase" id="RU363079"/>
    </source>
</evidence>
<comment type="similarity">
    <text evidence="3 9">Belongs to the nonaspanin (TM9SF) (TC 9.A.2) family.</text>
</comment>
<dbReference type="SUPFAM" id="SSF103473">
    <property type="entry name" value="MFS general substrate transporter"/>
    <property type="match status" value="1"/>
</dbReference>
<gene>
    <name evidence="10" type="ORF">SI8410_05006333</name>
</gene>
<evidence type="ECO:0000256" key="6">
    <source>
        <dbReference type="ARBA" id="ARBA00022753"/>
    </source>
</evidence>
<dbReference type="PANTHER" id="PTHR10766">
    <property type="entry name" value="TRANSMEMBRANE 9 SUPERFAMILY PROTEIN"/>
    <property type="match status" value="1"/>
</dbReference>
<comment type="subcellular location">
    <subcellularLocation>
        <location evidence="1">Endosome membrane</location>
        <topology evidence="1">Multi-pass membrane protein</topology>
    </subcellularLocation>
    <subcellularLocation>
        <location evidence="2">Golgi apparatus membrane</location>
        <topology evidence="2">Multi-pass membrane protein</topology>
    </subcellularLocation>
</comment>
<dbReference type="Pfam" id="PF02990">
    <property type="entry name" value="EMP70"/>
    <property type="match status" value="1"/>
</dbReference>
<evidence type="ECO:0000256" key="5">
    <source>
        <dbReference type="ARBA" id="ARBA00022729"/>
    </source>
</evidence>
<evidence type="ECO:0000256" key="7">
    <source>
        <dbReference type="ARBA" id="ARBA00022989"/>
    </source>
</evidence>
<feature type="transmembrane region" description="Helical" evidence="9">
    <location>
        <begin position="227"/>
        <end position="250"/>
    </location>
</feature>
<dbReference type="GO" id="GO:0000139">
    <property type="term" value="C:Golgi membrane"/>
    <property type="evidence" value="ECO:0007669"/>
    <property type="project" value="UniProtKB-SubCell"/>
</dbReference>
<dbReference type="Proteomes" id="UP000663760">
    <property type="component" value="Chromosome 5"/>
</dbReference>
<dbReference type="OrthoDB" id="1666796at2759"/>
<dbReference type="InterPro" id="IPR036259">
    <property type="entry name" value="MFS_trans_sf"/>
</dbReference>